<evidence type="ECO:0000256" key="2">
    <source>
        <dbReference type="ARBA" id="ARBA00022448"/>
    </source>
</evidence>
<reference evidence="8 9" key="1">
    <citation type="submission" date="2018-04" db="EMBL/GenBank/DDBJ databases">
        <title>Brenneria corticis sp.nov.</title>
        <authorList>
            <person name="Li Y."/>
        </authorList>
    </citation>
    <scope>NUCLEOTIDE SEQUENCE [LARGE SCALE GENOMIC DNA]</scope>
    <source>
        <strain evidence="8 9">CFCC 11842</strain>
    </source>
</reference>
<feature type="transmembrane region" description="Helical" evidence="6">
    <location>
        <begin position="39"/>
        <end position="65"/>
    </location>
</feature>
<dbReference type="AlphaFoldDB" id="A0A2U1U445"/>
<feature type="transmembrane region" description="Helical" evidence="6">
    <location>
        <begin position="107"/>
        <end position="124"/>
    </location>
</feature>
<evidence type="ECO:0000259" key="7">
    <source>
        <dbReference type="PROSITE" id="PS50850"/>
    </source>
</evidence>
<keyword evidence="3 6" id="KW-0812">Transmembrane</keyword>
<feature type="transmembrane region" description="Helical" evidence="6">
    <location>
        <begin position="335"/>
        <end position="356"/>
    </location>
</feature>
<comment type="subcellular location">
    <subcellularLocation>
        <location evidence="1">Membrane</location>
        <topology evidence="1">Multi-pass membrane protein</topology>
    </subcellularLocation>
</comment>
<dbReference type="PANTHER" id="PTHR42718:SF9">
    <property type="entry name" value="MAJOR FACILITATOR SUPERFAMILY MULTIDRUG TRANSPORTER MFSC"/>
    <property type="match status" value="1"/>
</dbReference>
<evidence type="ECO:0000256" key="6">
    <source>
        <dbReference type="SAM" id="Phobius"/>
    </source>
</evidence>
<evidence type="ECO:0000313" key="9">
    <source>
        <dbReference type="Proteomes" id="UP000296159"/>
    </source>
</evidence>
<proteinExistence type="predicted"/>
<evidence type="ECO:0000256" key="4">
    <source>
        <dbReference type="ARBA" id="ARBA00022989"/>
    </source>
</evidence>
<evidence type="ECO:0000313" key="8">
    <source>
        <dbReference type="EMBL" id="PWC16433.1"/>
    </source>
</evidence>
<feature type="transmembrane region" description="Helical" evidence="6">
    <location>
        <begin position="425"/>
        <end position="450"/>
    </location>
</feature>
<dbReference type="RefSeq" id="WP_136166326.1">
    <property type="nucleotide sequence ID" value="NZ_KZ819077.1"/>
</dbReference>
<feature type="transmembrane region" description="Helical" evidence="6">
    <location>
        <begin position="230"/>
        <end position="248"/>
    </location>
</feature>
<keyword evidence="5 6" id="KW-0472">Membrane</keyword>
<dbReference type="InterPro" id="IPR011701">
    <property type="entry name" value="MFS"/>
</dbReference>
<sequence>MGQRRLGDVIGEIPDWKPHERPAIPGTPSTPDLPPRTRFYYGLAALLLGLTGGFGTALVGVNLSAMQGELGLEPVQGTWLSCIYVMFNVSMNLLLIKYRQQFGLTSFTKVFMLIYAVAAVGHLLSDTYAGALAMRAVSGVAGAALGALAVMYMAQALPARFRLQTIILGIGASQLAMPLAWIISPSLLDYGSWQSLYALEAGFAVASLAAVYAFPLPPGIRVHAFERKDFISFALLAPGFALLVAVVAQGRNHWWFDTAWLGWALAAAVALLGAGLAFEHRRKNPLLDTHWLFSLGFMNFAFSMLLVRMLLSEQPFGSTGLLMTLGFGAEQMRELYGVVLVATLAGVLVSAFSLLISTKLIMAQLLLSLALIAVGAFMDAHATAATHPINLYFSQALLSFSGAMFMGAAVIIGIGHLMARGLQSVVTFAVMFGVTQILGGQLGAAILSTFQAVRVQHHLSYLSEGVAIADAQSAAAVQEYGGLAGVAQLANQQAGILAFNDVFLLIGSFAVLQLLINVADMIWQAVKRRNAPQPQPAGDNAAAAAPI</sequence>
<feature type="transmembrane region" description="Helical" evidence="6">
    <location>
        <begin position="396"/>
        <end position="418"/>
    </location>
</feature>
<dbReference type="InterPro" id="IPR036259">
    <property type="entry name" value="MFS_trans_sf"/>
</dbReference>
<dbReference type="PANTHER" id="PTHR42718">
    <property type="entry name" value="MAJOR FACILITATOR SUPERFAMILY MULTIDRUG TRANSPORTER MFSC"/>
    <property type="match status" value="1"/>
</dbReference>
<dbReference type="GO" id="GO:0022857">
    <property type="term" value="F:transmembrane transporter activity"/>
    <property type="evidence" value="ECO:0007669"/>
    <property type="project" value="InterPro"/>
</dbReference>
<name>A0A2U1U445_9GAMM</name>
<keyword evidence="4 6" id="KW-1133">Transmembrane helix</keyword>
<feature type="transmembrane region" description="Helical" evidence="6">
    <location>
        <begin position="502"/>
        <end position="523"/>
    </location>
</feature>
<feature type="transmembrane region" description="Helical" evidence="6">
    <location>
        <begin position="196"/>
        <end position="218"/>
    </location>
</feature>
<feature type="transmembrane region" description="Helical" evidence="6">
    <location>
        <begin position="77"/>
        <end position="95"/>
    </location>
</feature>
<accession>A0A2U1U445</accession>
<dbReference type="EMBL" id="QDKH01000009">
    <property type="protein sequence ID" value="PWC16433.1"/>
    <property type="molecule type" value="Genomic_DNA"/>
</dbReference>
<dbReference type="SUPFAM" id="SSF103473">
    <property type="entry name" value="MFS general substrate transporter"/>
    <property type="match status" value="1"/>
</dbReference>
<organism evidence="8 9">
    <name type="scientific">Brenneria corticis</name>
    <dbReference type="NCBI Taxonomy" id="2173106"/>
    <lineage>
        <taxon>Bacteria</taxon>
        <taxon>Pseudomonadati</taxon>
        <taxon>Pseudomonadota</taxon>
        <taxon>Gammaproteobacteria</taxon>
        <taxon>Enterobacterales</taxon>
        <taxon>Pectobacteriaceae</taxon>
        <taxon>Brenneria</taxon>
    </lineage>
</organism>
<feature type="transmembrane region" description="Helical" evidence="6">
    <location>
        <begin position="260"/>
        <end position="278"/>
    </location>
</feature>
<dbReference type="PROSITE" id="PS50850">
    <property type="entry name" value="MFS"/>
    <property type="match status" value="1"/>
</dbReference>
<feature type="transmembrane region" description="Helical" evidence="6">
    <location>
        <begin position="136"/>
        <end position="154"/>
    </location>
</feature>
<evidence type="ECO:0000256" key="5">
    <source>
        <dbReference type="ARBA" id="ARBA00023136"/>
    </source>
</evidence>
<dbReference type="Pfam" id="PF07690">
    <property type="entry name" value="MFS_1"/>
    <property type="match status" value="1"/>
</dbReference>
<protein>
    <submittedName>
        <fullName evidence="8">MFS transporter</fullName>
    </submittedName>
</protein>
<feature type="transmembrane region" description="Helical" evidence="6">
    <location>
        <begin position="166"/>
        <end position="184"/>
    </location>
</feature>
<evidence type="ECO:0000256" key="1">
    <source>
        <dbReference type="ARBA" id="ARBA00004141"/>
    </source>
</evidence>
<dbReference type="Proteomes" id="UP000296159">
    <property type="component" value="Unassembled WGS sequence"/>
</dbReference>
<feature type="transmembrane region" description="Helical" evidence="6">
    <location>
        <begin position="363"/>
        <end position="384"/>
    </location>
</feature>
<keyword evidence="9" id="KW-1185">Reference proteome</keyword>
<keyword evidence="2" id="KW-0813">Transport</keyword>
<dbReference type="InterPro" id="IPR020846">
    <property type="entry name" value="MFS_dom"/>
</dbReference>
<dbReference type="Gene3D" id="1.20.1250.20">
    <property type="entry name" value="MFS general substrate transporter like domains"/>
    <property type="match status" value="1"/>
</dbReference>
<feature type="transmembrane region" description="Helical" evidence="6">
    <location>
        <begin position="290"/>
        <end position="311"/>
    </location>
</feature>
<feature type="domain" description="Major facilitator superfamily (MFS) profile" evidence="7">
    <location>
        <begin position="41"/>
        <end position="525"/>
    </location>
</feature>
<evidence type="ECO:0000256" key="3">
    <source>
        <dbReference type="ARBA" id="ARBA00022692"/>
    </source>
</evidence>
<comment type="caution">
    <text evidence="8">The sequence shown here is derived from an EMBL/GenBank/DDBJ whole genome shotgun (WGS) entry which is preliminary data.</text>
</comment>
<gene>
    <name evidence="8" type="ORF">DDT56_10195</name>
</gene>
<dbReference type="GO" id="GO:0016020">
    <property type="term" value="C:membrane"/>
    <property type="evidence" value="ECO:0007669"/>
    <property type="project" value="UniProtKB-SubCell"/>
</dbReference>